<feature type="compositionally biased region" description="Gly residues" evidence="1">
    <location>
        <begin position="1"/>
        <end position="13"/>
    </location>
</feature>
<name>A0ABY3Z5U1_STRRM</name>
<evidence type="ECO:0000256" key="1">
    <source>
        <dbReference type="SAM" id="MobiDB-lite"/>
    </source>
</evidence>
<gene>
    <name evidence="3" type="ORF">SRIMR7_22470</name>
</gene>
<feature type="compositionally biased region" description="Polar residues" evidence="1">
    <location>
        <begin position="61"/>
        <end position="71"/>
    </location>
</feature>
<organism evidence="3 4">
    <name type="scientific">Streptomyces rimosus subsp. rimosus</name>
    <dbReference type="NCBI Taxonomy" id="132474"/>
    <lineage>
        <taxon>Bacteria</taxon>
        <taxon>Bacillati</taxon>
        <taxon>Actinomycetota</taxon>
        <taxon>Actinomycetes</taxon>
        <taxon>Kitasatosporales</taxon>
        <taxon>Streptomycetaceae</taxon>
        <taxon>Streptomyces</taxon>
    </lineage>
</organism>
<feature type="region of interest" description="Disordered" evidence="1">
    <location>
        <begin position="61"/>
        <end position="109"/>
    </location>
</feature>
<feature type="region of interest" description="Disordered" evidence="1">
    <location>
        <begin position="1"/>
        <end position="32"/>
    </location>
</feature>
<accession>A0ABY3Z5U1</accession>
<feature type="transmembrane region" description="Helical" evidence="2">
    <location>
        <begin position="37"/>
        <end position="59"/>
    </location>
</feature>
<dbReference type="RefSeq" id="WP_004571848.1">
    <property type="nucleotide sequence ID" value="NZ_CP043497.1"/>
</dbReference>
<evidence type="ECO:0000313" key="3">
    <source>
        <dbReference type="EMBL" id="UNZ04920.1"/>
    </source>
</evidence>
<proteinExistence type="predicted"/>
<keyword evidence="2" id="KW-0812">Transmembrane</keyword>
<reference evidence="3 4" key="1">
    <citation type="submission" date="2022-03" db="EMBL/GenBank/DDBJ databases">
        <title>Complete genome of Streptomyces rimosus ssp. rimosus R7 (=ATCC 10970).</title>
        <authorList>
            <person name="Beganovic S."/>
            <person name="Ruckert C."/>
            <person name="Busche T."/>
            <person name="Kalinowski J."/>
            <person name="Wittmann C."/>
        </authorList>
    </citation>
    <scope>NUCLEOTIDE SEQUENCE [LARGE SCALE GENOMIC DNA]</scope>
    <source>
        <strain evidence="3 4">R7</strain>
    </source>
</reference>
<protein>
    <recommendedName>
        <fullName evidence="5">Tat pathway signal sequence domain protein</fullName>
    </recommendedName>
</protein>
<keyword evidence="4" id="KW-1185">Reference proteome</keyword>
<dbReference type="Proteomes" id="UP000829494">
    <property type="component" value="Chromosome"/>
</dbReference>
<evidence type="ECO:0000256" key="2">
    <source>
        <dbReference type="SAM" id="Phobius"/>
    </source>
</evidence>
<dbReference type="EMBL" id="CP094298">
    <property type="protein sequence ID" value="UNZ04920.1"/>
    <property type="molecule type" value="Genomic_DNA"/>
</dbReference>
<keyword evidence="2" id="KW-1133">Transmembrane helix</keyword>
<keyword evidence="2" id="KW-0472">Membrane</keyword>
<evidence type="ECO:0000313" key="4">
    <source>
        <dbReference type="Proteomes" id="UP000829494"/>
    </source>
</evidence>
<sequence>MSFGHGGPFGPGGPDSSTPDWEALADESESRDKRRRWLFIGGGALATVAVAGIVATAVITSNKDNGNNLPHAQQLPDEPDAPKPSFSEVSVPPPPNPRDYITDPKKDTAALTPDTLFPEKSMVIDKRSYPRMTTAATDDCTAGTHGALGSVLKHNGCKKLLRATYSKDGVAVTVGVAVFDSKDAAFKVKDANKPSLAPLAGGGVGAFCEGTACTMYTNATGRYAYFTIAGNLDGSAVTKASTKALQIGRDGGRYAYNRIWQRGTDQAAKAARAQS</sequence>
<evidence type="ECO:0008006" key="5">
    <source>
        <dbReference type="Google" id="ProtNLM"/>
    </source>
</evidence>
<dbReference type="GeneID" id="66855970"/>